<comment type="similarity">
    <text evidence="1">Belongs to the glycosyltransferase 2 family.</text>
</comment>
<dbReference type="SUPFAM" id="SSF53448">
    <property type="entry name" value="Nucleotide-diphospho-sugar transferases"/>
    <property type="match status" value="1"/>
</dbReference>
<reference evidence="5 6" key="1">
    <citation type="journal article" date="2019" name="Int. J. Syst. Evol. Microbiol.">
        <title>The Global Catalogue of Microorganisms (GCM) 10K type strain sequencing project: providing services to taxonomists for standard genome sequencing and annotation.</title>
        <authorList>
            <consortium name="The Broad Institute Genomics Platform"/>
            <consortium name="The Broad Institute Genome Sequencing Center for Infectious Disease"/>
            <person name="Wu L."/>
            <person name="Ma J."/>
        </authorList>
    </citation>
    <scope>NUCLEOTIDE SEQUENCE [LARGE SCALE GENOMIC DNA]</scope>
    <source>
        <strain evidence="5 6">JCM 13249</strain>
    </source>
</reference>
<name>A0ABN2K340_9ACTN</name>
<evidence type="ECO:0000256" key="1">
    <source>
        <dbReference type="ARBA" id="ARBA00006739"/>
    </source>
</evidence>
<evidence type="ECO:0000256" key="3">
    <source>
        <dbReference type="ARBA" id="ARBA00022679"/>
    </source>
</evidence>
<comment type="caution">
    <text evidence="5">The sequence shown here is derived from an EMBL/GenBank/DDBJ whole genome shotgun (WGS) entry which is preliminary data.</text>
</comment>
<dbReference type="Pfam" id="PF00535">
    <property type="entry name" value="Glycos_transf_2"/>
    <property type="match status" value="1"/>
</dbReference>
<organism evidence="5 6">
    <name type="scientific">Luedemannella helvata</name>
    <dbReference type="NCBI Taxonomy" id="349315"/>
    <lineage>
        <taxon>Bacteria</taxon>
        <taxon>Bacillati</taxon>
        <taxon>Actinomycetota</taxon>
        <taxon>Actinomycetes</taxon>
        <taxon>Micromonosporales</taxon>
        <taxon>Micromonosporaceae</taxon>
        <taxon>Luedemannella</taxon>
    </lineage>
</organism>
<keyword evidence="3" id="KW-0808">Transferase</keyword>
<feature type="domain" description="Glycosyltransferase 2-like" evidence="4">
    <location>
        <begin position="7"/>
        <end position="163"/>
    </location>
</feature>
<dbReference type="Gene3D" id="3.90.550.10">
    <property type="entry name" value="Spore Coat Polysaccharide Biosynthesis Protein SpsA, Chain A"/>
    <property type="match status" value="1"/>
</dbReference>
<dbReference type="RefSeq" id="WP_344078901.1">
    <property type="nucleotide sequence ID" value="NZ_BAAALS010000007.1"/>
</dbReference>
<evidence type="ECO:0000256" key="2">
    <source>
        <dbReference type="ARBA" id="ARBA00022676"/>
    </source>
</evidence>
<dbReference type="Proteomes" id="UP001500655">
    <property type="component" value="Unassembled WGS sequence"/>
</dbReference>
<proteinExistence type="inferred from homology"/>
<keyword evidence="6" id="KW-1185">Reference proteome</keyword>
<dbReference type="PANTHER" id="PTHR43685">
    <property type="entry name" value="GLYCOSYLTRANSFERASE"/>
    <property type="match status" value="1"/>
</dbReference>
<accession>A0ABN2K340</accession>
<sequence>MDAEQITVVVVTRDRCARLRQCLARLLALPERPAVVVVDNGSTDNTAAMVRLRFPSVELVALPANRGAVARNIGVLRARTPVVAFADDDSAWEPGALSRAAALMAAHPRLGLIAARTLVGPQRRLDDVSQVMAGSPLGRAPDLPGPSVLGFLACATVVRRDAFLQAGGFDPVVFFMGEEERVAYDLARRGWGLAYCAEVVALHDPGRPPDPARAALAARNKVLTSWMRRPWAVALAETSSFVALAVRSGPHRRAALSLARRLPGALIRRLPPAPLVEAQLRALARPPVAAPAFAARAPAAR</sequence>
<dbReference type="InterPro" id="IPR029044">
    <property type="entry name" value="Nucleotide-diphossugar_trans"/>
</dbReference>
<evidence type="ECO:0000259" key="4">
    <source>
        <dbReference type="Pfam" id="PF00535"/>
    </source>
</evidence>
<dbReference type="EMBL" id="BAAALS010000007">
    <property type="protein sequence ID" value="GAA1747396.1"/>
    <property type="molecule type" value="Genomic_DNA"/>
</dbReference>
<evidence type="ECO:0000313" key="6">
    <source>
        <dbReference type="Proteomes" id="UP001500655"/>
    </source>
</evidence>
<keyword evidence="2" id="KW-0328">Glycosyltransferase</keyword>
<gene>
    <name evidence="5" type="ORF">GCM10009681_18240</name>
</gene>
<dbReference type="InterPro" id="IPR050834">
    <property type="entry name" value="Glycosyltransf_2"/>
</dbReference>
<protein>
    <submittedName>
        <fullName evidence="5">Glycosyltransferase</fullName>
    </submittedName>
</protein>
<evidence type="ECO:0000313" key="5">
    <source>
        <dbReference type="EMBL" id="GAA1747396.1"/>
    </source>
</evidence>
<dbReference type="InterPro" id="IPR001173">
    <property type="entry name" value="Glyco_trans_2-like"/>
</dbReference>
<dbReference type="PANTHER" id="PTHR43685:SF5">
    <property type="entry name" value="GLYCOSYLTRANSFERASE EPSE-RELATED"/>
    <property type="match status" value="1"/>
</dbReference>